<dbReference type="SUPFAM" id="SSF103473">
    <property type="entry name" value="MFS general substrate transporter"/>
    <property type="match status" value="1"/>
</dbReference>
<feature type="region of interest" description="Disordered" evidence="6">
    <location>
        <begin position="1"/>
        <end position="24"/>
    </location>
</feature>
<dbReference type="InterPro" id="IPR011701">
    <property type="entry name" value="MFS"/>
</dbReference>
<evidence type="ECO:0000256" key="7">
    <source>
        <dbReference type="SAM" id="Phobius"/>
    </source>
</evidence>
<dbReference type="Gene3D" id="1.20.1250.20">
    <property type="entry name" value="MFS general substrate transporter like domains"/>
    <property type="match status" value="1"/>
</dbReference>
<evidence type="ECO:0000256" key="1">
    <source>
        <dbReference type="ARBA" id="ARBA00004651"/>
    </source>
</evidence>
<dbReference type="PANTHER" id="PTHR43124:SF10">
    <property type="entry name" value="PURINE EFFLUX PUMP PBUE"/>
    <property type="match status" value="1"/>
</dbReference>
<keyword evidence="4 7" id="KW-1133">Transmembrane helix</keyword>
<evidence type="ECO:0000256" key="5">
    <source>
        <dbReference type="ARBA" id="ARBA00023136"/>
    </source>
</evidence>
<feature type="transmembrane region" description="Helical" evidence="7">
    <location>
        <begin position="391"/>
        <end position="409"/>
    </location>
</feature>
<reference evidence="9 10" key="1">
    <citation type="submission" date="2023-04" db="EMBL/GenBank/DDBJ databases">
        <title>Marinobulbifer ophiurae gen. nov., sp. Nov., isolate from tissue of brittle star Ophioplocus japonicus.</title>
        <authorList>
            <person name="Kawano K."/>
            <person name="Sawayama S."/>
            <person name="Nakagawa S."/>
        </authorList>
    </citation>
    <scope>NUCLEOTIDE SEQUENCE [LARGE SCALE GENOMIC DNA]</scope>
    <source>
        <strain evidence="9 10">NKW57</strain>
    </source>
</reference>
<evidence type="ECO:0000256" key="4">
    <source>
        <dbReference type="ARBA" id="ARBA00022989"/>
    </source>
</evidence>
<evidence type="ECO:0000256" key="6">
    <source>
        <dbReference type="SAM" id="MobiDB-lite"/>
    </source>
</evidence>
<evidence type="ECO:0000256" key="3">
    <source>
        <dbReference type="ARBA" id="ARBA00022692"/>
    </source>
</evidence>
<dbReference type="PROSITE" id="PS50850">
    <property type="entry name" value="MFS"/>
    <property type="match status" value="1"/>
</dbReference>
<dbReference type="InterPro" id="IPR050189">
    <property type="entry name" value="MFS_Efflux_Transporters"/>
</dbReference>
<feature type="transmembrane region" description="Helical" evidence="7">
    <location>
        <begin position="194"/>
        <end position="214"/>
    </location>
</feature>
<accession>A0ABQ6M0D5</accession>
<protein>
    <recommendedName>
        <fullName evidence="8">Major facilitator superfamily (MFS) profile domain-containing protein</fullName>
    </recommendedName>
</protein>
<dbReference type="InterPro" id="IPR020846">
    <property type="entry name" value="MFS_dom"/>
</dbReference>
<feature type="transmembrane region" description="Helical" evidence="7">
    <location>
        <begin position="242"/>
        <end position="264"/>
    </location>
</feature>
<evidence type="ECO:0000256" key="2">
    <source>
        <dbReference type="ARBA" id="ARBA00022475"/>
    </source>
</evidence>
<evidence type="ECO:0000259" key="8">
    <source>
        <dbReference type="PROSITE" id="PS50850"/>
    </source>
</evidence>
<dbReference type="EMBL" id="BSYJ01000004">
    <property type="protein sequence ID" value="GMG87813.1"/>
    <property type="molecule type" value="Genomic_DNA"/>
</dbReference>
<feature type="domain" description="Major facilitator superfamily (MFS) profile" evidence="8">
    <location>
        <begin position="40"/>
        <end position="416"/>
    </location>
</feature>
<evidence type="ECO:0000313" key="9">
    <source>
        <dbReference type="EMBL" id="GMG87813.1"/>
    </source>
</evidence>
<feature type="transmembrane region" description="Helical" evidence="7">
    <location>
        <begin position="169"/>
        <end position="188"/>
    </location>
</feature>
<dbReference type="PANTHER" id="PTHR43124">
    <property type="entry name" value="PURINE EFFLUX PUMP PBUE"/>
    <property type="match status" value="1"/>
</dbReference>
<proteinExistence type="predicted"/>
<comment type="caution">
    <text evidence="9">The sequence shown here is derived from an EMBL/GenBank/DDBJ whole genome shotgun (WGS) entry which is preliminary data.</text>
</comment>
<feature type="transmembrane region" description="Helical" evidence="7">
    <location>
        <begin position="41"/>
        <end position="64"/>
    </location>
</feature>
<name>A0ABQ6M0D5_9GAMM</name>
<keyword evidence="2" id="KW-1003">Cell membrane</keyword>
<keyword evidence="10" id="KW-1185">Reference proteome</keyword>
<gene>
    <name evidence="9" type="ORF">MNKW57_21340</name>
</gene>
<feature type="compositionally biased region" description="Polar residues" evidence="6">
    <location>
        <begin position="9"/>
        <end position="24"/>
    </location>
</feature>
<feature type="transmembrane region" description="Helical" evidence="7">
    <location>
        <begin position="137"/>
        <end position="157"/>
    </location>
</feature>
<feature type="transmembrane region" description="Helical" evidence="7">
    <location>
        <begin position="330"/>
        <end position="350"/>
    </location>
</feature>
<feature type="transmembrane region" description="Helical" evidence="7">
    <location>
        <begin position="362"/>
        <end position="385"/>
    </location>
</feature>
<dbReference type="InterPro" id="IPR036259">
    <property type="entry name" value="MFS_trans_sf"/>
</dbReference>
<organism evidence="9 10">
    <name type="scientific">Biformimicrobium ophioploci</name>
    <dbReference type="NCBI Taxonomy" id="3036711"/>
    <lineage>
        <taxon>Bacteria</taxon>
        <taxon>Pseudomonadati</taxon>
        <taxon>Pseudomonadota</taxon>
        <taxon>Gammaproteobacteria</taxon>
        <taxon>Cellvibrionales</taxon>
        <taxon>Microbulbiferaceae</taxon>
        <taxon>Biformimicrobium</taxon>
    </lineage>
</organism>
<dbReference type="Proteomes" id="UP001224392">
    <property type="component" value="Unassembled WGS sequence"/>
</dbReference>
<keyword evidence="3 7" id="KW-0812">Transmembrane</keyword>
<feature type="transmembrane region" description="Helical" evidence="7">
    <location>
        <begin position="304"/>
        <end position="324"/>
    </location>
</feature>
<keyword evidence="5 7" id="KW-0472">Membrane</keyword>
<sequence>MWTLRETAAMSNPAESLNQNTVTTGTPGKHSALPTVTDDSWAASLLLAFLSSAGLYYVNIFPVIVSALMEGAGLSNAQAGEITFANTIGAVVGAFAISWVVKKIHRWKTAAAWLLCLSMSMDLATISLAQIDLLIPLRFVHGVLGGALVGIGFAVIARSAAPGRCYSMVLIVQYTGGAFGMLVLPALVSQHGTYVPFYALLVFSSITLLMLPFIGDYPLPEPPAENVQRPSQPAERIEWHPLLVTLFALFLFQFANMALFAFIFDLGKSFGLEQAFMSETLFAANFIAISGAILAAWTSTRYPITGPLVLALVMTVLGILLFVYSGNKAIFVFANIATGITWAFCVPYFLTMASRFDKAGQMAAFGGFASKTGLACGPLVAGYFISGGGTYTQMIVIAAALLALCLLSLPAARHLDSATELADA</sequence>
<comment type="subcellular location">
    <subcellularLocation>
        <location evidence="1">Cell membrane</location>
        <topology evidence="1">Multi-pass membrane protein</topology>
    </subcellularLocation>
</comment>
<dbReference type="Pfam" id="PF07690">
    <property type="entry name" value="MFS_1"/>
    <property type="match status" value="1"/>
</dbReference>
<evidence type="ECO:0000313" key="10">
    <source>
        <dbReference type="Proteomes" id="UP001224392"/>
    </source>
</evidence>
<feature type="transmembrane region" description="Helical" evidence="7">
    <location>
        <begin position="276"/>
        <end position="297"/>
    </location>
</feature>
<feature type="transmembrane region" description="Helical" evidence="7">
    <location>
        <begin position="84"/>
        <end position="101"/>
    </location>
</feature>